<reference evidence="1" key="1">
    <citation type="submission" date="2022-01" db="EMBL/GenBank/DDBJ databases">
        <title>Comparative genomics reveals a dynamic genome evolution in the ectomycorrhizal milk-cap (Lactarius) mushrooms.</title>
        <authorList>
            <consortium name="DOE Joint Genome Institute"/>
            <person name="Lebreton A."/>
            <person name="Tang N."/>
            <person name="Kuo A."/>
            <person name="LaButti K."/>
            <person name="Drula E."/>
            <person name="Barry K."/>
            <person name="Clum A."/>
            <person name="Lipzen A."/>
            <person name="Mousain D."/>
            <person name="Ng V."/>
            <person name="Wang R."/>
            <person name="Wang X."/>
            <person name="Dai Y."/>
            <person name="Henrissat B."/>
            <person name="Grigoriev I.V."/>
            <person name="Guerin-Laguette A."/>
            <person name="Yu F."/>
            <person name="Martin F.M."/>
        </authorList>
    </citation>
    <scope>NUCLEOTIDE SEQUENCE</scope>
    <source>
        <strain evidence="1">QP</strain>
    </source>
</reference>
<dbReference type="AlphaFoldDB" id="A0AAD4Q2A4"/>
<protein>
    <recommendedName>
        <fullName evidence="3">G domain-containing protein</fullName>
    </recommendedName>
</protein>
<dbReference type="InterPro" id="IPR027417">
    <property type="entry name" value="P-loop_NTPase"/>
</dbReference>
<dbReference type="SUPFAM" id="SSF52540">
    <property type="entry name" value="P-loop containing nucleoside triphosphate hydrolases"/>
    <property type="match status" value="1"/>
</dbReference>
<sequence length="259" mass="29694">MESNSRSATDVDDQTQVIHLKEISVDFIKTRPTSDLELVFKDDAGATRKSDKFKDGALVRWKLNIYLKTHTSATLTIQRALFKIRVAEVSVELKPYKFGDDKVVRLEDSNHRVTVTFVYRKSKSPADVTRVLGSQTTFTNTIAPMNTQQPRRRIPEVQFRVLIIGRANAGKTSILKRICETTESPVIYRGGEKVKLDPSMDHRIDDELVFSNHRGYVFHDSRGIESGSTGELDMLRKFIQRKCGERRLRDRLHAIWLDS</sequence>
<comment type="caution">
    <text evidence="1">The sequence shown here is derived from an EMBL/GenBank/DDBJ whole genome shotgun (WGS) entry which is preliminary data.</text>
</comment>
<evidence type="ECO:0000313" key="2">
    <source>
        <dbReference type="Proteomes" id="UP001201163"/>
    </source>
</evidence>
<evidence type="ECO:0000313" key="1">
    <source>
        <dbReference type="EMBL" id="KAH8977803.1"/>
    </source>
</evidence>
<dbReference type="Gene3D" id="3.40.50.300">
    <property type="entry name" value="P-loop containing nucleotide triphosphate hydrolases"/>
    <property type="match status" value="1"/>
</dbReference>
<keyword evidence="2" id="KW-1185">Reference proteome</keyword>
<organism evidence="1 2">
    <name type="scientific">Lactarius akahatsu</name>
    <dbReference type="NCBI Taxonomy" id="416441"/>
    <lineage>
        <taxon>Eukaryota</taxon>
        <taxon>Fungi</taxon>
        <taxon>Dikarya</taxon>
        <taxon>Basidiomycota</taxon>
        <taxon>Agaricomycotina</taxon>
        <taxon>Agaricomycetes</taxon>
        <taxon>Russulales</taxon>
        <taxon>Russulaceae</taxon>
        <taxon>Lactarius</taxon>
    </lineage>
</organism>
<proteinExistence type="predicted"/>
<dbReference type="Proteomes" id="UP001201163">
    <property type="component" value="Unassembled WGS sequence"/>
</dbReference>
<dbReference type="EMBL" id="JAKELL010000272">
    <property type="protein sequence ID" value="KAH8977803.1"/>
    <property type="molecule type" value="Genomic_DNA"/>
</dbReference>
<accession>A0AAD4Q2A4</accession>
<name>A0AAD4Q2A4_9AGAM</name>
<gene>
    <name evidence="1" type="ORF">EDB92DRAFT_693052</name>
</gene>
<evidence type="ECO:0008006" key="3">
    <source>
        <dbReference type="Google" id="ProtNLM"/>
    </source>
</evidence>